<proteinExistence type="predicted"/>
<organism evidence="3">
    <name type="scientific">Salpingoeca rosetta (strain ATCC 50818 / BSB-021)</name>
    <dbReference type="NCBI Taxonomy" id="946362"/>
    <lineage>
        <taxon>Eukaryota</taxon>
        <taxon>Choanoflagellata</taxon>
        <taxon>Craspedida</taxon>
        <taxon>Salpingoecidae</taxon>
        <taxon>Salpingoeca</taxon>
    </lineage>
</organism>
<evidence type="ECO:0000256" key="1">
    <source>
        <dbReference type="SAM" id="MobiDB-lite"/>
    </source>
</evidence>
<feature type="region of interest" description="Disordered" evidence="1">
    <location>
        <begin position="226"/>
        <end position="248"/>
    </location>
</feature>
<dbReference type="AlphaFoldDB" id="F2UEA9"/>
<accession>F2UEA9</accession>
<dbReference type="EMBL" id="GL832970">
    <property type="protein sequence ID" value="EGD74959.1"/>
    <property type="molecule type" value="Genomic_DNA"/>
</dbReference>
<gene>
    <name evidence="2" type="ORF">PTSG_07185</name>
</gene>
<dbReference type="InParanoid" id="F2UEA9"/>
<protein>
    <submittedName>
        <fullName evidence="2">Uncharacterized protein</fullName>
    </submittedName>
</protein>
<dbReference type="Proteomes" id="UP000007799">
    <property type="component" value="Unassembled WGS sequence"/>
</dbReference>
<sequence length="279" mass="30550">MAGVLYCCITSSSPSQRSFSSLVAHPHICHRSLAPAGTFTPSHLHQEASKPSMSCTVDELSSSFPVDLTVSTGVSIAPRSDKPAKGVHARTQDRQQGPWHNVLRLPRRRRRRPSLPATESSPAAARGGGRRSRRVTDTDLLAVTRRDEETGAPAPAGPRPRRRRSSAIVRRVSSALRIVGSAVRAIVRRNRAPSTNNSDDGDANRLHEVWNRREIDGHEYTGGMVVVGGGTRAPPNTPVTPRRGEPPMLPSTRCNCRSCAAVMELMRLRELQELKRDDE</sequence>
<dbReference type="RefSeq" id="XP_004992604.1">
    <property type="nucleotide sequence ID" value="XM_004992547.1"/>
</dbReference>
<evidence type="ECO:0000313" key="2">
    <source>
        <dbReference type="EMBL" id="EGD74959.1"/>
    </source>
</evidence>
<feature type="region of interest" description="Disordered" evidence="1">
    <location>
        <begin position="75"/>
        <end position="168"/>
    </location>
</feature>
<feature type="compositionally biased region" description="Low complexity" evidence="1">
    <location>
        <begin position="114"/>
        <end position="125"/>
    </location>
</feature>
<keyword evidence="3" id="KW-1185">Reference proteome</keyword>
<evidence type="ECO:0000313" key="3">
    <source>
        <dbReference type="Proteomes" id="UP000007799"/>
    </source>
</evidence>
<name>F2UEA9_SALR5</name>
<dbReference type="GeneID" id="16073175"/>
<dbReference type="KEGG" id="sre:PTSG_07185"/>
<reference evidence="2" key="1">
    <citation type="submission" date="2009-08" db="EMBL/GenBank/DDBJ databases">
        <title>Annotation of Salpingoeca rosetta.</title>
        <authorList>
            <consortium name="The Broad Institute Genome Sequencing Platform"/>
            <person name="Russ C."/>
            <person name="Cuomo C."/>
            <person name="Burger G."/>
            <person name="Gray M.W."/>
            <person name="Holland P.W.H."/>
            <person name="King N."/>
            <person name="Lang F.B.F."/>
            <person name="Roger A.J."/>
            <person name="Ruiz-Trillo I."/>
            <person name="Young S.K."/>
            <person name="Zeng Q."/>
            <person name="Gargeya S."/>
            <person name="Alvarado L."/>
            <person name="Berlin A."/>
            <person name="Chapman S.B."/>
            <person name="Chen Z."/>
            <person name="Freedman E."/>
            <person name="Gellesch M."/>
            <person name="Goldberg J."/>
            <person name="Griggs A."/>
            <person name="Gujja S."/>
            <person name="Heilman E."/>
            <person name="Heiman D."/>
            <person name="Howarth C."/>
            <person name="Mehta T."/>
            <person name="Neiman D."/>
            <person name="Pearson M."/>
            <person name="Roberts A."/>
            <person name="Saif S."/>
            <person name="Shea T."/>
            <person name="Shenoy N."/>
            <person name="Sisk P."/>
            <person name="Stolte C."/>
            <person name="Sykes S."/>
            <person name="White J."/>
            <person name="Yandava C."/>
            <person name="Haas B."/>
            <person name="Nusbaum C."/>
            <person name="Birren B."/>
        </authorList>
    </citation>
    <scope>NUCLEOTIDE SEQUENCE [LARGE SCALE GENOMIC DNA]</scope>
    <source>
        <strain evidence="2">ATCC 50818</strain>
    </source>
</reference>